<feature type="disulfide bond" evidence="3">
    <location>
        <begin position="243"/>
        <end position="266"/>
    </location>
</feature>
<keyword evidence="7" id="KW-1185">Reference proteome</keyword>
<protein>
    <recommendedName>
        <fullName evidence="8">Plasminogen</fullName>
    </recommendedName>
</protein>
<accession>A0A7R9A0J7</accession>
<proteinExistence type="predicted"/>
<dbReference type="PANTHER" id="PTHR24261:SF7">
    <property type="entry name" value="KRINGLE DOMAIN-CONTAINING PROTEIN"/>
    <property type="match status" value="1"/>
</dbReference>
<evidence type="ECO:0000313" key="6">
    <source>
        <dbReference type="EMBL" id="CAD7243690.1"/>
    </source>
</evidence>
<feature type="domain" description="Apple" evidence="5">
    <location>
        <begin position="15"/>
        <end position="100"/>
    </location>
</feature>
<dbReference type="InterPro" id="IPR018056">
    <property type="entry name" value="Kringle_CS"/>
</dbReference>
<dbReference type="Gene3D" id="3.50.4.10">
    <property type="entry name" value="Hepatocyte Growth Factor"/>
    <property type="match status" value="1"/>
</dbReference>
<dbReference type="SUPFAM" id="SSF57440">
    <property type="entry name" value="Kringle-like"/>
    <property type="match status" value="2"/>
</dbReference>
<dbReference type="AlphaFoldDB" id="A0A7R9A0J7"/>
<keyword evidence="1 3" id="KW-0420">Kringle</keyword>
<organism evidence="6">
    <name type="scientific">Darwinula stevensoni</name>
    <dbReference type="NCBI Taxonomy" id="69355"/>
    <lineage>
        <taxon>Eukaryota</taxon>
        <taxon>Metazoa</taxon>
        <taxon>Ecdysozoa</taxon>
        <taxon>Arthropoda</taxon>
        <taxon>Crustacea</taxon>
        <taxon>Oligostraca</taxon>
        <taxon>Ostracoda</taxon>
        <taxon>Podocopa</taxon>
        <taxon>Podocopida</taxon>
        <taxon>Darwinulocopina</taxon>
        <taxon>Darwinuloidea</taxon>
        <taxon>Darwinulidae</taxon>
        <taxon>Darwinula</taxon>
    </lineage>
</organism>
<dbReference type="Pfam" id="PF00051">
    <property type="entry name" value="Kringle"/>
    <property type="match status" value="2"/>
</dbReference>
<name>A0A7R9A0J7_9CRUS</name>
<evidence type="ECO:0000256" key="3">
    <source>
        <dbReference type="PROSITE-ProRule" id="PRU00121"/>
    </source>
</evidence>
<dbReference type="InterPro" id="IPR003609">
    <property type="entry name" value="Pan_app"/>
</dbReference>
<evidence type="ECO:0000313" key="7">
    <source>
        <dbReference type="Proteomes" id="UP000677054"/>
    </source>
</evidence>
<dbReference type="SUPFAM" id="SSF57414">
    <property type="entry name" value="Hairpin loop containing domain-like"/>
    <property type="match status" value="1"/>
</dbReference>
<dbReference type="InterPro" id="IPR050759">
    <property type="entry name" value="Serine_protease_kringle"/>
</dbReference>
<dbReference type="PROSITE" id="PS50948">
    <property type="entry name" value="PAN"/>
    <property type="match status" value="1"/>
</dbReference>
<dbReference type="OrthoDB" id="1915767at2759"/>
<dbReference type="EMBL" id="LR899997">
    <property type="protein sequence ID" value="CAD7243690.1"/>
    <property type="molecule type" value="Genomic_DNA"/>
</dbReference>
<evidence type="ECO:0000256" key="2">
    <source>
        <dbReference type="ARBA" id="ARBA00023157"/>
    </source>
</evidence>
<dbReference type="SMART" id="SM00130">
    <property type="entry name" value="KR"/>
    <property type="match status" value="2"/>
</dbReference>
<dbReference type="InterPro" id="IPR013806">
    <property type="entry name" value="Kringle-like"/>
</dbReference>
<feature type="domain" description="Kringle" evidence="4">
    <location>
        <begin position="186"/>
        <end position="271"/>
    </location>
</feature>
<evidence type="ECO:0000259" key="4">
    <source>
        <dbReference type="PROSITE" id="PS50070"/>
    </source>
</evidence>
<comment type="caution">
    <text evidence="3">Lacks conserved residue(s) required for the propagation of feature annotation.</text>
</comment>
<dbReference type="PANTHER" id="PTHR24261">
    <property type="entry name" value="PLASMINOGEN-RELATED"/>
    <property type="match status" value="1"/>
</dbReference>
<dbReference type="PRINTS" id="PR00018">
    <property type="entry name" value="KRINGLE"/>
</dbReference>
<gene>
    <name evidence="6" type="ORF">DSTB1V02_LOCUS3604</name>
</gene>
<evidence type="ECO:0000259" key="5">
    <source>
        <dbReference type="PROSITE" id="PS50948"/>
    </source>
</evidence>
<sequence>MLESGHYLLLTVFSCLLRNRSVEVPTYFAVFEGQRYGNISEEMNGMDFSDCSISCMKHNESHPCHAFNFKETDGSCQLIRKNQSHLVKSEGYQAYVQFLCLTDYPKIQNAEESFHGWNGAYPAPRGGQVVFKCKHPGGFTDSHKVHVATCASMRPDVWCTTFINKRTTMLCPPPPVYPDCRLSKIGKEYIGTTNVTETGRSCLRWDSEEVASSHDSVEAGFNTLLSFEEHFLNQEPSWHKNFCRNPTKMARPWCFVEDDGVKMEFCHIPLCDDMSKKFFQFRMEGSDVPECKMSQKGGEYVGVKYRTISGFACVPWLDLDGNKVDIMIGVREGSFPDEITESHNFCRNANGNPGGPWCNIKDSQKPNLKWEYCDVPFCDFDDWGGERESGDQYESNLHPMLRDREQHLAVCKNNQKLVRLV</sequence>
<keyword evidence="2 3" id="KW-1015">Disulfide bond</keyword>
<feature type="domain" description="Kringle" evidence="4">
    <location>
        <begin position="296"/>
        <end position="378"/>
    </location>
</feature>
<dbReference type="Gene3D" id="2.40.20.10">
    <property type="entry name" value="Plasminogen Kringle 4"/>
    <property type="match status" value="2"/>
</dbReference>
<dbReference type="PROSITE" id="PS00021">
    <property type="entry name" value="KRINGLE_1"/>
    <property type="match status" value="2"/>
</dbReference>
<evidence type="ECO:0008006" key="8">
    <source>
        <dbReference type="Google" id="ProtNLM"/>
    </source>
</evidence>
<dbReference type="InterPro" id="IPR038178">
    <property type="entry name" value="Kringle_sf"/>
</dbReference>
<dbReference type="InterPro" id="IPR000001">
    <property type="entry name" value="Kringle"/>
</dbReference>
<dbReference type="PROSITE" id="PS50070">
    <property type="entry name" value="KRINGLE_2"/>
    <property type="match status" value="2"/>
</dbReference>
<dbReference type="Proteomes" id="UP000677054">
    <property type="component" value="Unassembled WGS sequence"/>
</dbReference>
<dbReference type="EMBL" id="CAJPEV010000480">
    <property type="protein sequence ID" value="CAG0885700.1"/>
    <property type="molecule type" value="Genomic_DNA"/>
</dbReference>
<reference evidence="6" key="1">
    <citation type="submission" date="2020-11" db="EMBL/GenBank/DDBJ databases">
        <authorList>
            <person name="Tran Van P."/>
        </authorList>
    </citation>
    <scope>NUCLEOTIDE SEQUENCE</scope>
</reference>
<evidence type="ECO:0000256" key="1">
    <source>
        <dbReference type="ARBA" id="ARBA00022572"/>
    </source>
</evidence>